<proteinExistence type="predicted"/>
<evidence type="ECO:0000256" key="1">
    <source>
        <dbReference type="ARBA" id="ARBA00022679"/>
    </source>
</evidence>
<evidence type="ECO:0000256" key="3">
    <source>
        <dbReference type="ARBA" id="ARBA00022777"/>
    </source>
</evidence>
<keyword evidence="6" id="KW-1185">Reference proteome</keyword>
<sequence>MGNLMSCVSHNSPSQVTFDMTRLRNKNLPIIWITGQQNTGKKTLGQLIKDRYEFEYINITDLLREEASKETKRAQTINEALKSKKKVSDSTIIDLLKETLTDSTNDKGFVIANFPKNPKQAERFIKEISNVNFIFYFYSEIPLLIERAQEKSGVALDPETLRRDIAVATRDLKLCLSKFTLKIESINTSGLPEETFVKVENALIRRINVTPIKTETDYVQPQHSKIKHVPPPPSLNYTDEHGNKDKNLIITTTKEETKREGSTLSLKKESKLDRPVGVIGDLKKHSSSKAIVNPVDKKEDSKTNKKADKINEKEKGGKENKKKGKEIIRDEEENVKSSEQEQSADEDDSTSLDF</sequence>
<dbReference type="SUPFAM" id="SSF52540">
    <property type="entry name" value="P-loop containing nucleoside triphosphate hydrolases"/>
    <property type="match status" value="1"/>
</dbReference>
<feature type="compositionally biased region" description="Basic and acidic residues" evidence="4">
    <location>
        <begin position="295"/>
        <end position="319"/>
    </location>
</feature>
<evidence type="ECO:0000313" key="5">
    <source>
        <dbReference type="EMBL" id="CAH1108766.1"/>
    </source>
</evidence>
<dbReference type="OrthoDB" id="442176at2759"/>
<dbReference type="AlphaFoldDB" id="A0A9P0CV21"/>
<dbReference type="GO" id="GO:0019205">
    <property type="term" value="F:nucleobase-containing compound kinase activity"/>
    <property type="evidence" value="ECO:0007669"/>
    <property type="project" value="InterPro"/>
</dbReference>
<dbReference type="PANTHER" id="PTHR23359">
    <property type="entry name" value="NUCLEOTIDE KINASE"/>
    <property type="match status" value="1"/>
</dbReference>
<evidence type="ECO:0000256" key="2">
    <source>
        <dbReference type="ARBA" id="ARBA00022741"/>
    </source>
</evidence>
<dbReference type="GO" id="GO:0006139">
    <property type="term" value="P:nucleobase-containing compound metabolic process"/>
    <property type="evidence" value="ECO:0007669"/>
    <property type="project" value="InterPro"/>
</dbReference>
<dbReference type="Gene3D" id="3.40.50.300">
    <property type="entry name" value="P-loop containing nucleotide triphosphate hydrolases"/>
    <property type="match status" value="1"/>
</dbReference>
<evidence type="ECO:0000313" key="6">
    <source>
        <dbReference type="Proteomes" id="UP001153636"/>
    </source>
</evidence>
<feature type="region of interest" description="Disordered" evidence="4">
    <location>
        <begin position="277"/>
        <end position="354"/>
    </location>
</feature>
<organism evidence="5 6">
    <name type="scientific">Psylliodes chrysocephalus</name>
    <dbReference type="NCBI Taxonomy" id="3402493"/>
    <lineage>
        <taxon>Eukaryota</taxon>
        <taxon>Metazoa</taxon>
        <taxon>Ecdysozoa</taxon>
        <taxon>Arthropoda</taxon>
        <taxon>Hexapoda</taxon>
        <taxon>Insecta</taxon>
        <taxon>Pterygota</taxon>
        <taxon>Neoptera</taxon>
        <taxon>Endopterygota</taxon>
        <taxon>Coleoptera</taxon>
        <taxon>Polyphaga</taxon>
        <taxon>Cucujiformia</taxon>
        <taxon>Chrysomeloidea</taxon>
        <taxon>Chrysomelidae</taxon>
        <taxon>Galerucinae</taxon>
        <taxon>Alticini</taxon>
        <taxon>Psylliodes</taxon>
    </lineage>
</organism>
<dbReference type="GO" id="GO:0005524">
    <property type="term" value="F:ATP binding"/>
    <property type="evidence" value="ECO:0007669"/>
    <property type="project" value="InterPro"/>
</dbReference>
<reference evidence="5" key="1">
    <citation type="submission" date="2022-01" db="EMBL/GenBank/DDBJ databases">
        <authorList>
            <person name="King R."/>
        </authorList>
    </citation>
    <scope>NUCLEOTIDE SEQUENCE</scope>
</reference>
<feature type="region of interest" description="Disordered" evidence="4">
    <location>
        <begin position="250"/>
        <end position="269"/>
    </location>
</feature>
<feature type="region of interest" description="Disordered" evidence="4">
    <location>
        <begin position="218"/>
        <end position="245"/>
    </location>
</feature>
<evidence type="ECO:0000256" key="4">
    <source>
        <dbReference type="SAM" id="MobiDB-lite"/>
    </source>
</evidence>
<dbReference type="EMBL" id="OV651815">
    <property type="protein sequence ID" value="CAH1108766.1"/>
    <property type="molecule type" value="Genomic_DNA"/>
</dbReference>
<dbReference type="InterPro" id="IPR027417">
    <property type="entry name" value="P-loop_NTPase"/>
</dbReference>
<protein>
    <recommendedName>
        <fullName evidence="7">Adenylate kinase</fullName>
    </recommendedName>
</protein>
<gene>
    <name evidence="5" type="ORF">PSYICH_LOCUS9111</name>
</gene>
<name>A0A9P0CV21_9CUCU</name>
<accession>A0A9P0CV21</accession>
<dbReference type="Pfam" id="PF00406">
    <property type="entry name" value="ADK"/>
    <property type="match status" value="1"/>
</dbReference>
<feature type="compositionally biased region" description="Acidic residues" evidence="4">
    <location>
        <begin position="342"/>
        <end position="354"/>
    </location>
</feature>
<evidence type="ECO:0008006" key="7">
    <source>
        <dbReference type="Google" id="ProtNLM"/>
    </source>
</evidence>
<keyword evidence="1" id="KW-0808">Transferase</keyword>
<dbReference type="InterPro" id="IPR000850">
    <property type="entry name" value="Adenylat/UMP-CMP_kin"/>
</dbReference>
<keyword evidence="2" id="KW-0547">Nucleotide-binding</keyword>
<dbReference type="Proteomes" id="UP001153636">
    <property type="component" value="Chromosome 3"/>
</dbReference>
<keyword evidence="3" id="KW-0418">Kinase</keyword>